<organism evidence="2 3">
    <name type="scientific">Mycoplasma phocimorsus</name>
    <dbReference type="NCBI Taxonomy" id="3045839"/>
    <lineage>
        <taxon>Bacteria</taxon>
        <taxon>Bacillati</taxon>
        <taxon>Mycoplasmatota</taxon>
        <taxon>Mollicutes</taxon>
        <taxon>Mycoplasmataceae</taxon>
        <taxon>Mycoplasma</taxon>
    </lineage>
</organism>
<protein>
    <submittedName>
        <fullName evidence="2">Uncharacterized protein</fullName>
    </submittedName>
</protein>
<gene>
    <name evidence="2" type="ORF">QLQ80_02665</name>
</gene>
<keyword evidence="1" id="KW-0812">Transmembrane</keyword>
<feature type="transmembrane region" description="Helical" evidence="1">
    <location>
        <begin position="12"/>
        <end position="35"/>
    </location>
</feature>
<dbReference type="RefSeq" id="WP_283823537.1">
    <property type="nucleotide sequence ID" value="NZ_JASDAY010000016.1"/>
</dbReference>
<proteinExistence type="predicted"/>
<feature type="transmembrane region" description="Helical" evidence="1">
    <location>
        <begin position="55"/>
        <end position="82"/>
    </location>
</feature>
<evidence type="ECO:0000313" key="3">
    <source>
        <dbReference type="Proteomes" id="UP001224428"/>
    </source>
</evidence>
<sequence>MKKSIKLQTIIWGFYFLISVIAIIIASIWLHNGYIVQNVLKIADINTTYLTQSNAAISFAIGIIFFASIVIIIGAFVIIAGIKSWNYKRVEQE</sequence>
<evidence type="ECO:0000256" key="1">
    <source>
        <dbReference type="SAM" id="Phobius"/>
    </source>
</evidence>
<accession>A0AAJ1PSK9</accession>
<keyword evidence="1" id="KW-1133">Transmembrane helix</keyword>
<dbReference type="EMBL" id="JASDDP010000024">
    <property type="protein sequence ID" value="MDJ1645968.1"/>
    <property type="molecule type" value="Genomic_DNA"/>
</dbReference>
<dbReference type="AlphaFoldDB" id="A0AAJ1PSK9"/>
<keyword evidence="1" id="KW-0472">Membrane</keyword>
<evidence type="ECO:0000313" key="2">
    <source>
        <dbReference type="EMBL" id="MDJ1645968.1"/>
    </source>
</evidence>
<dbReference type="Proteomes" id="UP001224428">
    <property type="component" value="Unassembled WGS sequence"/>
</dbReference>
<comment type="caution">
    <text evidence="2">The sequence shown here is derived from an EMBL/GenBank/DDBJ whole genome shotgun (WGS) entry which is preliminary data.</text>
</comment>
<reference evidence="2" key="1">
    <citation type="submission" date="2023-05" db="EMBL/GenBank/DDBJ databases">
        <title>Mycoplasma phocimorsus sp. nov., isolated from Scandinavian patients with seal finger or septic arthritis after contact with seals.</title>
        <authorList>
            <person name="Skafte-Holm A."/>
            <person name="Pedersen T.R."/>
            <person name="Froelund M."/>
            <person name="Stegger M."/>
            <person name="Qvortrup K."/>
            <person name="Michaels D.L."/>
            <person name="Brown D.R."/>
            <person name="Jensen J.S."/>
        </authorList>
    </citation>
    <scope>NUCLEOTIDE SEQUENCE</scope>
    <source>
        <strain evidence="2">M5725</strain>
    </source>
</reference>
<keyword evidence="3" id="KW-1185">Reference proteome</keyword>
<name>A0AAJ1PSK9_9MOLU</name>